<sequence>MEKCILYPIFFKSFVIIFRFIVCVLLLLSYSYSHLSHQICDCLCYTLMKPSSFNISHSCGVSFPPHSNPKFIHRHINATTMVMKMLEIHQ</sequence>
<evidence type="ECO:0000256" key="1">
    <source>
        <dbReference type="SAM" id="Phobius"/>
    </source>
</evidence>
<evidence type="ECO:0000313" key="2">
    <source>
        <dbReference type="EMBL" id="OTG18493.1"/>
    </source>
</evidence>
<keyword evidence="1" id="KW-1133">Transmembrane helix</keyword>
<dbReference type="AlphaFoldDB" id="A0A251U618"/>
<keyword evidence="1" id="KW-0812">Transmembrane</keyword>
<name>A0A251U618_HELAN</name>
<dbReference type="InParanoid" id="A0A251U618"/>
<gene>
    <name evidence="2" type="ORF">HannXRQ_Chr08g0223701</name>
</gene>
<keyword evidence="1" id="KW-0472">Membrane</keyword>
<accession>A0A251U618</accession>
<organism evidence="2 3">
    <name type="scientific">Helianthus annuus</name>
    <name type="common">Common sunflower</name>
    <dbReference type="NCBI Taxonomy" id="4232"/>
    <lineage>
        <taxon>Eukaryota</taxon>
        <taxon>Viridiplantae</taxon>
        <taxon>Streptophyta</taxon>
        <taxon>Embryophyta</taxon>
        <taxon>Tracheophyta</taxon>
        <taxon>Spermatophyta</taxon>
        <taxon>Magnoliopsida</taxon>
        <taxon>eudicotyledons</taxon>
        <taxon>Gunneridae</taxon>
        <taxon>Pentapetalae</taxon>
        <taxon>asterids</taxon>
        <taxon>campanulids</taxon>
        <taxon>Asterales</taxon>
        <taxon>Asteraceae</taxon>
        <taxon>Asteroideae</taxon>
        <taxon>Heliantheae alliance</taxon>
        <taxon>Heliantheae</taxon>
        <taxon>Helianthus</taxon>
    </lineage>
</organism>
<feature type="transmembrane region" description="Helical" evidence="1">
    <location>
        <begin position="6"/>
        <end position="28"/>
    </location>
</feature>
<protein>
    <submittedName>
        <fullName evidence="2">Uncharacterized protein</fullName>
    </submittedName>
</protein>
<dbReference type="EMBL" id="CM007897">
    <property type="protein sequence ID" value="OTG18493.1"/>
    <property type="molecule type" value="Genomic_DNA"/>
</dbReference>
<reference evidence="3" key="1">
    <citation type="journal article" date="2017" name="Nature">
        <title>The sunflower genome provides insights into oil metabolism, flowering and Asterid evolution.</title>
        <authorList>
            <person name="Badouin H."/>
            <person name="Gouzy J."/>
            <person name="Grassa C.J."/>
            <person name="Murat F."/>
            <person name="Staton S.E."/>
            <person name="Cottret L."/>
            <person name="Lelandais-Briere C."/>
            <person name="Owens G.L."/>
            <person name="Carrere S."/>
            <person name="Mayjonade B."/>
            <person name="Legrand L."/>
            <person name="Gill N."/>
            <person name="Kane N.C."/>
            <person name="Bowers J.E."/>
            <person name="Hubner S."/>
            <person name="Bellec A."/>
            <person name="Berard A."/>
            <person name="Berges H."/>
            <person name="Blanchet N."/>
            <person name="Boniface M.C."/>
            <person name="Brunel D."/>
            <person name="Catrice O."/>
            <person name="Chaidir N."/>
            <person name="Claudel C."/>
            <person name="Donnadieu C."/>
            <person name="Faraut T."/>
            <person name="Fievet G."/>
            <person name="Helmstetter N."/>
            <person name="King M."/>
            <person name="Knapp S.J."/>
            <person name="Lai Z."/>
            <person name="Le Paslier M.C."/>
            <person name="Lippi Y."/>
            <person name="Lorenzon L."/>
            <person name="Mandel J.R."/>
            <person name="Marage G."/>
            <person name="Marchand G."/>
            <person name="Marquand E."/>
            <person name="Bret-Mestries E."/>
            <person name="Morien E."/>
            <person name="Nambeesan S."/>
            <person name="Nguyen T."/>
            <person name="Pegot-Espagnet P."/>
            <person name="Pouilly N."/>
            <person name="Raftis F."/>
            <person name="Sallet E."/>
            <person name="Schiex T."/>
            <person name="Thomas J."/>
            <person name="Vandecasteele C."/>
            <person name="Vares D."/>
            <person name="Vear F."/>
            <person name="Vautrin S."/>
            <person name="Crespi M."/>
            <person name="Mangin B."/>
            <person name="Burke J.M."/>
            <person name="Salse J."/>
            <person name="Munos S."/>
            <person name="Vincourt P."/>
            <person name="Rieseberg L.H."/>
            <person name="Langlade N.B."/>
        </authorList>
    </citation>
    <scope>NUCLEOTIDE SEQUENCE [LARGE SCALE GENOMIC DNA]</scope>
    <source>
        <strain evidence="3">cv. SF193</strain>
    </source>
</reference>
<proteinExistence type="predicted"/>
<evidence type="ECO:0000313" key="3">
    <source>
        <dbReference type="Proteomes" id="UP000215914"/>
    </source>
</evidence>
<keyword evidence="3" id="KW-1185">Reference proteome</keyword>
<dbReference type="Proteomes" id="UP000215914">
    <property type="component" value="Chromosome 8"/>
</dbReference>